<reference evidence="1 2" key="1">
    <citation type="journal article" date="2018" name="Front. Microbiol.">
        <title>Genome-Based Analysis Reveals the Taxonomy and Diversity of the Family Idiomarinaceae.</title>
        <authorList>
            <person name="Liu Y."/>
            <person name="Lai Q."/>
            <person name="Shao Z."/>
        </authorList>
    </citation>
    <scope>NUCLEOTIDE SEQUENCE [LARGE SCALE GENOMIC DNA]</scope>
    <source>
        <strain evidence="1 2">CF12-14</strain>
    </source>
</reference>
<dbReference type="PANTHER" id="PTHR39624">
    <property type="entry name" value="PROTEIN INVOLVED IN RIMO-MEDIATED BETA-METHYLTHIOLATION OF RIBOSOMAL PROTEIN S12 YCAO"/>
    <property type="match status" value="1"/>
</dbReference>
<accession>A0ABY0BUJ9</accession>
<dbReference type="EMBL" id="PIPK01000002">
    <property type="protein sequence ID" value="RUO27853.1"/>
    <property type="molecule type" value="Genomic_DNA"/>
</dbReference>
<name>A0ABY0BUJ9_9GAMM</name>
<evidence type="ECO:0000313" key="1">
    <source>
        <dbReference type="EMBL" id="RUO27853.1"/>
    </source>
</evidence>
<dbReference type="Proteomes" id="UP000287865">
    <property type="component" value="Unassembled WGS sequence"/>
</dbReference>
<protein>
    <recommendedName>
        <fullName evidence="3">OsmC-like protein</fullName>
    </recommendedName>
</protein>
<organism evidence="1 2">
    <name type="scientific">Aliidiomarina maris</name>
    <dbReference type="NCBI Taxonomy" id="531312"/>
    <lineage>
        <taxon>Bacteria</taxon>
        <taxon>Pseudomonadati</taxon>
        <taxon>Pseudomonadota</taxon>
        <taxon>Gammaproteobacteria</taxon>
        <taxon>Alteromonadales</taxon>
        <taxon>Idiomarinaceae</taxon>
        <taxon>Aliidiomarina</taxon>
    </lineage>
</organism>
<evidence type="ECO:0008006" key="3">
    <source>
        <dbReference type="Google" id="ProtNLM"/>
    </source>
</evidence>
<sequence>MVLAGLGACTTMTPRMYANHKGWPLSKVSVDLQHIAKGASDGKSDKFVRRITLAGELSDEQRERLLEIANKCPVHKALTGNLEIESELL</sequence>
<comment type="caution">
    <text evidence="1">The sequence shown here is derived from an EMBL/GenBank/DDBJ whole genome shotgun (WGS) entry which is preliminary data.</text>
</comment>
<keyword evidence="2" id="KW-1185">Reference proteome</keyword>
<proteinExistence type="predicted"/>
<dbReference type="InterPro" id="IPR036102">
    <property type="entry name" value="OsmC/Ohrsf"/>
</dbReference>
<dbReference type="Pfam" id="PF02566">
    <property type="entry name" value="OsmC"/>
    <property type="match status" value="1"/>
</dbReference>
<dbReference type="InterPro" id="IPR015946">
    <property type="entry name" value="KH_dom-like_a/b"/>
</dbReference>
<gene>
    <name evidence="1" type="ORF">CWE07_03940</name>
</gene>
<dbReference type="SUPFAM" id="SSF82784">
    <property type="entry name" value="OsmC-like"/>
    <property type="match status" value="1"/>
</dbReference>
<dbReference type="Gene3D" id="3.30.300.20">
    <property type="match status" value="1"/>
</dbReference>
<dbReference type="InterPro" id="IPR003718">
    <property type="entry name" value="OsmC/Ohr_fam"/>
</dbReference>
<dbReference type="PANTHER" id="PTHR39624:SF2">
    <property type="entry name" value="OSMC-LIKE PROTEIN"/>
    <property type="match status" value="1"/>
</dbReference>
<evidence type="ECO:0000313" key="2">
    <source>
        <dbReference type="Proteomes" id="UP000287865"/>
    </source>
</evidence>